<gene>
    <name evidence="2" type="ORF">ROSINTL182_09546</name>
</gene>
<sequence length="50" mass="6030">MFSKLFLNSLLSFLSYAGFCVNLVVYYMGYKIREIFFKFTIIMRRKTLCL</sequence>
<organism evidence="2 3">
    <name type="scientific">Roseburia intestinalis L1-82</name>
    <dbReference type="NCBI Taxonomy" id="536231"/>
    <lineage>
        <taxon>Bacteria</taxon>
        <taxon>Bacillati</taxon>
        <taxon>Bacillota</taxon>
        <taxon>Clostridia</taxon>
        <taxon>Lachnospirales</taxon>
        <taxon>Lachnospiraceae</taxon>
        <taxon>Roseburia</taxon>
    </lineage>
</organism>
<feature type="transmembrane region" description="Helical" evidence="1">
    <location>
        <begin position="6"/>
        <end position="28"/>
    </location>
</feature>
<comment type="caution">
    <text evidence="2">The sequence shown here is derived from an EMBL/GenBank/DDBJ whole genome shotgun (WGS) entry which is preliminary data.</text>
</comment>
<keyword evidence="1" id="KW-1133">Transmembrane helix</keyword>
<reference evidence="2 3" key="1">
    <citation type="submission" date="2009-08" db="EMBL/GenBank/DDBJ databases">
        <authorList>
            <person name="Weinstock G."/>
            <person name="Sodergren E."/>
            <person name="Clifton S."/>
            <person name="Fulton L."/>
            <person name="Fulton B."/>
            <person name="Courtney L."/>
            <person name="Fronick C."/>
            <person name="Harrison M."/>
            <person name="Strong C."/>
            <person name="Farmer C."/>
            <person name="Delahaunty K."/>
            <person name="Markovic C."/>
            <person name="Hall O."/>
            <person name="Minx P."/>
            <person name="Tomlinson C."/>
            <person name="Mitreva M."/>
            <person name="Nelson J."/>
            <person name="Hou S."/>
            <person name="Wollam A."/>
            <person name="Pepin K.H."/>
            <person name="Johnson M."/>
            <person name="Bhonagiri V."/>
            <person name="Nash W.E."/>
            <person name="Warren W."/>
            <person name="Chinwalla A."/>
            <person name="Mardis E.R."/>
            <person name="Wilson R.K."/>
        </authorList>
    </citation>
    <scope>NUCLEOTIDE SEQUENCE [LARGE SCALE GENOMIC DNA]</scope>
    <source>
        <strain evidence="2 3">L1-82</strain>
    </source>
</reference>
<keyword evidence="1" id="KW-0472">Membrane</keyword>
<name>C7GHX5_9FIRM</name>
<evidence type="ECO:0000313" key="2">
    <source>
        <dbReference type="EMBL" id="EEU98577.1"/>
    </source>
</evidence>
<dbReference type="AlphaFoldDB" id="C7GHX5"/>
<dbReference type="HOGENOM" id="CLU_3122262_0_0_9"/>
<keyword evidence="1" id="KW-0812">Transmembrane</keyword>
<protein>
    <submittedName>
        <fullName evidence="2">Uncharacterized protein</fullName>
    </submittedName>
</protein>
<accession>C7GHX5</accession>
<evidence type="ECO:0000313" key="3">
    <source>
        <dbReference type="Proteomes" id="UP000004828"/>
    </source>
</evidence>
<dbReference type="Proteomes" id="UP000004828">
    <property type="component" value="Unassembled WGS sequence"/>
</dbReference>
<proteinExistence type="predicted"/>
<evidence type="ECO:0000256" key="1">
    <source>
        <dbReference type="SAM" id="Phobius"/>
    </source>
</evidence>
<dbReference type="EMBL" id="ABYJ02000321">
    <property type="protein sequence ID" value="EEU98577.1"/>
    <property type="molecule type" value="Genomic_DNA"/>
</dbReference>